<organism evidence="2 3">
    <name type="scientific">Hoylesella loescheii DSM 19665 = JCM 12249 = ATCC 15930</name>
    <dbReference type="NCBI Taxonomy" id="1122985"/>
    <lineage>
        <taxon>Bacteria</taxon>
        <taxon>Pseudomonadati</taxon>
        <taxon>Bacteroidota</taxon>
        <taxon>Bacteroidia</taxon>
        <taxon>Bacteroidales</taxon>
        <taxon>Prevotellaceae</taxon>
        <taxon>Hoylesella</taxon>
    </lineage>
</organism>
<dbReference type="EMBL" id="JNGW01000068">
    <property type="protein sequence ID" value="KDR52315.1"/>
    <property type="molecule type" value="Genomic_DNA"/>
</dbReference>
<feature type="signal peptide" evidence="1">
    <location>
        <begin position="1"/>
        <end position="18"/>
    </location>
</feature>
<keyword evidence="1" id="KW-0732">Signal</keyword>
<evidence type="ECO:0000256" key="1">
    <source>
        <dbReference type="SAM" id="SignalP"/>
    </source>
</evidence>
<dbReference type="HOGENOM" id="CLU_146697_0_0_10"/>
<name>A0A069QHQ5_HOYLO</name>
<protein>
    <recommendedName>
        <fullName evidence="4">Lipoprotein</fullName>
    </recommendedName>
</protein>
<dbReference type="PROSITE" id="PS51257">
    <property type="entry name" value="PROKAR_LIPOPROTEIN"/>
    <property type="match status" value="1"/>
</dbReference>
<sequence>MKNKHVFLLLATALFALASVSCGKRHSAKQLVEDFIDEHAQLSSVSVTDVGKLDSTDRVDNSTISALQADVKNGGMYKPDTKFGQRPTNTKTLLMLRVTLEAKDEKGEKKPYKHTFYLDPELTSVVAVKTN</sequence>
<feature type="chain" id="PRO_5001665329" description="Lipoprotein" evidence="1">
    <location>
        <begin position="19"/>
        <end position="131"/>
    </location>
</feature>
<proteinExistence type="predicted"/>
<evidence type="ECO:0008006" key="4">
    <source>
        <dbReference type="Google" id="ProtNLM"/>
    </source>
</evidence>
<keyword evidence="3" id="KW-1185">Reference proteome</keyword>
<dbReference type="PATRIC" id="fig|1122985.7.peg.1682"/>
<dbReference type="Proteomes" id="UP000027442">
    <property type="component" value="Unassembled WGS sequence"/>
</dbReference>
<gene>
    <name evidence="2" type="ORF">HMPREF1991_01620</name>
</gene>
<comment type="caution">
    <text evidence="2">The sequence shown here is derived from an EMBL/GenBank/DDBJ whole genome shotgun (WGS) entry which is preliminary data.</text>
</comment>
<reference evidence="2 3" key="1">
    <citation type="submission" date="2013-08" db="EMBL/GenBank/DDBJ databases">
        <authorList>
            <person name="Weinstock G."/>
            <person name="Sodergren E."/>
            <person name="Wylie T."/>
            <person name="Fulton L."/>
            <person name="Fulton R."/>
            <person name="Fronick C."/>
            <person name="O'Laughlin M."/>
            <person name="Godfrey J."/>
            <person name="Miner T."/>
            <person name="Herter B."/>
            <person name="Appelbaum E."/>
            <person name="Cordes M."/>
            <person name="Lek S."/>
            <person name="Wollam A."/>
            <person name="Pepin K.H."/>
            <person name="Palsikar V.B."/>
            <person name="Mitreva M."/>
            <person name="Wilson R.K."/>
        </authorList>
    </citation>
    <scope>NUCLEOTIDE SEQUENCE [LARGE SCALE GENOMIC DNA]</scope>
    <source>
        <strain evidence="2 3">ATCC 15930</strain>
    </source>
</reference>
<dbReference type="RefSeq" id="WP_018967303.1">
    <property type="nucleotide sequence ID" value="NZ_KB899214.1"/>
</dbReference>
<evidence type="ECO:0000313" key="3">
    <source>
        <dbReference type="Proteomes" id="UP000027442"/>
    </source>
</evidence>
<dbReference type="AlphaFoldDB" id="A0A069QHQ5"/>
<evidence type="ECO:0000313" key="2">
    <source>
        <dbReference type="EMBL" id="KDR52315.1"/>
    </source>
</evidence>
<accession>A0A069QHQ5</accession>